<dbReference type="EMBL" id="JARQZJ010000061">
    <property type="protein sequence ID" value="KAK9879020.1"/>
    <property type="molecule type" value="Genomic_DNA"/>
</dbReference>
<gene>
    <name evidence="1" type="ORF">WA026_003833</name>
</gene>
<keyword evidence="2" id="KW-1185">Reference proteome</keyword>
<protein>
    <submittedName>
        <fullName evidence="1">Uncharacterized protein</fullName>
    </submittedName>
</protein>
<accession>A0AAW1UFU9</accession>
<dbReference type="Proteomes" id="UP001431783">
    <property type="component" value="Unassembled WGS sequence"/>
</dbReference>
<reference evidence="1 2" key="1">
    <citation type="submission" date="2023-03" db="EMBL/GenBank/DDBJ databases">
        <title>Genome insight into feeding habits of ladybird beetles.</title>
        <authorList>
            <person name="Li H.-S."/>
            <person name="Huang Y.-H."/>
            <person name="Pang H."/>
        </authorList>
    </citation>
    <scope>NUCLEOTIDE SEQUENCE [LARGE SCALE GENOMIC DNA]</scope>
    <source>
        <strain evidence="1">SYSU_2023b</strain>
        <tissue evidence="1">Whole body</tissue>
    </source>
</reference>
<proteinExistence type="predicted"/>
<comment type="caution">
    <text evidence="1">The sequence shown here is derived from an EMBL/GenBank/DDBJ whole genome shotgun (WGS) entry which is preliminary data.</text>
</comment>
<dbReference type="AlphaFoldDB" id="A0AAW1UFU9"/>
<evidence type="ECO:0000313" key="1">
    <source>
        <dbReference type="EMBL" id="KAK9879020.1"/>
    </source>
</evidence>
<evidence type="ECO:0000313" key="2">
    <source>
        <dbReference type="Proteomes" id="UP001431783"/>
    </source>
</evidence>
<organism evidence="1 2">
    <name type="scientific">Henosepilachna vigintioctopunctata</name>
    <dbReference type="NCBI Taxonomy" id="420089"/>
    <lineage>
        <taxon>Eukaryota</taxon>
        <taxon>Metazoa</taxon>
        <taxon>Ecdysozoa</taxon>
        <taxon>Arthropoda</taxon>
        <taxon>Hexapoda</taxon>
        <taxon>Insecta</taxon>
        <taxon>Pterygota</taxon>
        <taxon>Neoptera</taxon>
        <taxon>Endopterygota</taxon>
        <taxon>Coleoptera</taxon>
        <taxon>Polyphaga</taxon>
        <taxon>Cucujiformia</taxon>
        <taxon>Coccinelloidea</taxon>
        <taxon>Coccinellidae</taxon>
        <taxon>Epilachninae</taxon>
        <taxon>Epilachnini</taxon>
        <taxon>Henosepilachna</taxon>
    </lineage>
</organism>
<name>A0AAW1UFU9_9CUCU</name>
<sequence>MNQNDWCRDCRTKKFSDHWRRPRKKKTNEKLERNNFPNLKYKSSELTYREVGNEELSDNVLLPPTTISRFLSENKFYEL</sequence>